<dbReference type="CDD" id="cd17316">
    <property type="entry name" value="MFS_SV2_like"/>
    <property type="match status" value="1"/>
</dbReference>
<evidence type="ECO:0000256" key="1">
    <source>
        <dbReference type="ARBA" id="ARBA00004651"/>
    </source>
</evidence>
<dbReference type="InterPro" id="IPR005829">
    <property type="entry name" value="Sugar_transporter_CS"/>
</dbReference>
<keyword evidence="9" id="KW-1185">Reference proteome</keyword>
<dbReference type="InterPro" id="IPR036259">
    <property type="entry name" value="MFS_trans_sf"/>
</dbReference>
<dbReference type="SUPFAM" id="SSF103473">
    <property type="entry name" value="MFS general substrate transporter"/>
    <property type="match status" value="1"/>
</dbReference>
<dbReference type="InterPro" id="IPR005828">
    <property type="entry name" value="MFS_sugar_transport-like"/>
</dbReference>
<feature type="transmembrane region" description="Helical" evidence="6">
    <location>
        <begin position="345"/>
        <end position="367"/>
    </location>
</feature>
<gene>
    <name evidence="8" type="ORF">Q4T40_17765</name>
</gene>
<dbReference type="PANTHER" id="PTHR23511:SF34">
    <property type="entry name" value="SYNAPTIC VESICLE GLYCOPROTEIN 2"/>
    <property type="match status" value="1"/>
</dbReference>
<protein>
    <submittedName>
        <fullName evidence="8">MFS transporter</fullName>
    </submittedName>
</protein>
<feature type="transmembrane region" description="Helical" evidence="6">
    <location>
        <begin position="408"/>
        <end position="429"/>
    </location>
</feature>
<dbReference type="PANTHER" id="PTHR23511">
    <property type="entry name" value="SYNAPTIC VESICLE GLYCOPROTEIN 2"/>
    <property type="match status" value="1"/>
</dbReference>
<feature type="transmembrane region" description="Helical" evidence="6">
    <location>
        <begin position="294"/>
        <end position="313"/>
    </location>
</feature>
<comment type="subcellular location">
    <subcellularLocation>
        <location evidence="1">Cell membrane</location>
        <topology evidence="1">Multi-pass membrane protein</topology>
    </subcellularLocation>
</comment>
<evidence type="ECO:0000256" key="4">
    <source>
        <dbReference type="ARBA" id="ARBA00022989"/>
    </source>
</evidence>
<keyword evidence="2" id="KW-0813">Transport</keyword>
<dbReference type="Proteomes" id="UP001254848">
    <property type="component" value="Unassembled WGS sequence"/>
</dbReference>
<evidence type="ECO:0000313" key="8">
    <source>
        <dbReference type="EMBL" id="MDT8903085.1"/>
    </source>
</evidence>
<evidence type="ECO:0000256" key="3">
    <source>
        <dbReference type="ARBA" id="ARBA00022692"/>
    </source>
</evidence>
<feature type="domain" description="Major facilitator superfamily (MFS) profile" evidence="7">
    <location>
        <begin position="20"/>
        <end position="434"/>
    </location>
</feature>
<proteinExistence type="predicted"/>
<keyword evidence="3 6" id="KW-0812">Transmembrane</keyword>
<evidence type="ECO:0000256" key="2">
    <source>
        <dbReference type="ARBA" id="ARBA00022448"/>
    </source>
</evidence>
<evidence type="ECO:0000313" key="9">
    <source>
        <dbReference type="Proteomes" id="UP001254848"/>
    </source>
</evidence>
<accession>A0ABU3P326</accession>
<dbReference type="RefSeq" id="WP_413781547.1">
    <property type="nucleotide sequence ID" value="NZ_JAUOZS010000001.1"/>
</dbReference>
<feature type="transmembrane region" description="Helical" evidence="6">
    <location>
        <begin position="111"/>
        <end position="132"/>
    </location>
</feature>
<evidence type="ECO:0000256" key="5">
    <source>
        <dbReference type="ARBA" id="ARBA00023136"/>
    </source>
</evidence>
<organism evidence="8 9">
    <name type="scientific">Anaeroselena agilis</name>
    <dbReference type="NCBI Taxonomy" id="3063788"/>
    <lineage>
        <taxon>Bacteria</taxon>
        <taxon>Bacillati</taxon>
        <taxon>Bacillota</taxon>
        <taxon>Negativicutes</taxon>
        <taxon>Acetonemataceae</taxon>
        <taxon>Anaeroselena</taxon>
    </lineage>
</organism>
<dbReference type="Pfam" id="PF00083">
    <property type="entry name" value="Sugar_tr"/>
    <property type="match status" value="1"/>
</dbReference>
<feature type="transmembrane region" description="Helical" evidence="6">
    <location>
        <begin position="379"/>
        <end position="402"/>
    </location>
</feature>
<dbReference type="PROSITE" id="PS50850">
    <property type="entry name" value="MFS"/>
    <property type="match status" value="1"/>
</dbReference>
<evidence type="ECO:0000256" key="6">
    <source>
        <dbReference type="SAM" id="Phobius"/>
    </source>
</evidence>
<sequence length="460" mass="49960">MASISERVSNLPLGSFHWRLLVLIGSGIAFEALDTALIAFVLAKMIGSWNLTPVQMGYIGSAALVGMCLGAIFSGTLADRIGRKAMFAVTLAIYSVGTALCAFSWNLESLLVFRFIVGFGVGGQPPVANAMMSEYAPAKHRGKMLVLQNCSWAVGWLVASLLAYTVIPKFGWQLAFIIGAAPALLVVYIYKIMPESAMYLVSKGRYQEAHEEVAKIERELGIPVGEPPKPSEIPAVTVDKKISFFDLWGPTFVRRTVCLWILWFGIVFAYYGMFTWLPSLLVKSGFNLVKSFEYMMWMTCAQVPGYFAAAYLVDKIGRRATLGSFLAVTAVAAYMFGNATSVTWIIFWGCMISFFNLGAWGITHAYSAEQYPTYARATGVGWAAAFGRTGGIIAPIVVGAIMTGPDKIPTVFMMFTAVLAIIAADIFILGRETANRTLDELAAKDMVAVPAPAATQTKSE</sequence>
<evidence type="ECO:0000259" key="7">
    <source>
        <dbReference type="PROSITE" id="PS50850"/>
    </source>
</evidence>
<name>A0ABU3P326_9FIRM</name>
<keyword evidence="5 6" id="KW-0472">Membrane</keyword>
<comment type="caution">
    <text evidence="8">The sequence shown here is derived from an EMBL/GenBank/DDBJ whole genome shotgun (WGS) entry which is preliminary data.</text>
</comment>
<feature type="transmembrane region" description="Helical" evidence="6">
    <location>
        <begin position="320"/>
        <end position="339"/>
    </location>
</feature>
<dbReference type="Gene3D" id="1.20.1250.20">
    <property type="entry name" value="MFS general substrate transporter like domains"/>
    <property type="match status" value="1"/>
</dbReference>
<feature type="transmembrane region" description="Helical" evidence="6">
    <location>
        <begin position="85"/>
        <end position="105"/>
    </location>
</feature>
<feature type="transmembrane region" description="Helical" evidence="6">
    <location>
        <begin position="144"/>
        <end position="164"/>
    </location>
</feature>
<dbReference type="InterPro" id="IPR020846">
    <property type="entry name" value="MFS_dom"/>
</dbReference>
<dbReference type="PROSITE" id="PS00216">
    <property type="entry name" value="SUGAR_TRANSPORT_1"/>
    <property type="match status" value="2"/>
</dbReference>
<dbReference type="EMBL" id="JAUOZS010000001">
    <property type="protein sequence ID" value="MDT8903085.1"/>
    <property type="molecule type" value="Genomic_DNA"/>
</dbReference>
<feature type="transmembrane region" description="Helical" evidence="6">
    <location>
        <begin position="55"/>
        <end position="73"/>
    </location>
</feature>
<feature type="transmembrane region" description="Helical" evidence="6">
    <location>
        <begin position="170"/>
        <end position="190"/>
    </location>
</feature>
<feature type="transmembrane region" description="Helical" evidence="6">
    <location>
        <begin position="257"/>
        <end position="274"/>
    </location>
</feature>
<feature type="transmembrane region" description="Helical" evidence="6">
    <location>
        <begin position="20"/>
        <end position="43"/>
    </location>
</feature>
<reference evidence="8 9" key="1">
    <citation type="submission" date="2023-07" db="EMBL/GenBank/DDBJ databases">
        <title>The novel representative of Negativicutes class, Anaeroselena agilis gen. nov. sp. nov.</title>
        <authorList>
            <person name="Prokofeva M.I."/>
            <person name="Elcheninov A.G."/>
            <person name="Klyukina A."/>
            <person name="Kublanov I.V."/>
            <person name="Frolov E.N."/>
            <person name="Podosokorskaya O.A."/>
        </authorList>
    </citation>
    <scope>NUCLEOTIDE SEQUENCE [LARGE SCALE GENOMIC DNA]</scope>
    <source>
        <strain evidence="8 9">4137-cl</strain>
    </source>
</reference>
<keyword evidence="4 6" id="KW-1133">Transmembrane helix</keyword>